<feature type="region of interest" description="Disordered" evidence="1">
    <location>
        <begin position="1"/>
        <end position="23"/>
    </location>
</feature>
<dbReference type="AlphaFoldDB" id="A0A7J6LLA0"/>
<dbReference type="Proteomes" id="UP000570595">
    <property type="component" value="Unassembled WGS sequence"/>
</dbReference>
<evidence type="ECO:0000313" key="5">
    <source>
        <dbReference type="Proteomes" id="UP000572268"/>
    </source>
</evidence>
<evidence type="ECO:0000313" key="3">
    <source>
        <dbReference type="EMBL" id="KAF4664758.1"/>
    </source>
</evidence>
<feature type="region of interest" description="Disordered" evidence="1">
    <location>
        <begin position="88"/>
        <end position="129"/>
    </location>
</feature>
<evidence type="ECO:0000256" key="1">
    <source>
        <dbReference type="SAM" id="MobiDB-lite"/>
    </source>
</evidence>
<feature type="compositionally biased region" description="Low complexity" evidence="1">
    <location>
        <begin position="1"/>
        <end position="15"/>
    </location>
</feature>
<dbReference type="Proteomes" id="UP000572268">
    <property type="component" value="Unassembled WGS sequence"/>
</dbReference>
<evidence type="ECO:0000313" key="2">
    <source>
        <dbReference type="EMBL" id="KAF4660049.1"/>
    </source>
</evidence>
<dbReference type="EMBL" id="JABAHT010000245">
    <property type="protein sequence ID" value="KAF4660049.1"/>
    <property type="molecule type" value="Genomic_DNA"/>
</dbReference>
<dbReference type="OrthoDB" id="10295115at2759"/>
<reference evidence="4 5" key="1">
    <citation type="submission" date="2020-04" db="EMBL/GenBank/DDBJ databases">
        <title>Perkinsus olseni comparative genomics.</title>
        <authorList>
            <person name="Bogema D.R."/>
        </authorList>
    </citation>
    <scope>NUCLEOTIDE SEQUENCE [LARGE SCALE GENOMIC DNA]</scope>
    <source>
        <strain evidence="2">ATCC PRA-179</strain>
        <strain evidence="3">ATCC PRA-31</strain>
    </source>
</reference>
<gene>
    <name evidence="3" type="ORF">FOL46_004071</name>
    <name evidence="2" type="ORF">FOZ61_004281</name>
</gene>
<dbReference type="EMBL" id="JABANN010000251">
    <property type="protein sequence ID" value="KAF4664758.1"/>
    <property type="molecule type" value="Genomic_DNA"/>
</dbReference>
<comment type="caution">
    <text evidence="2">The sequence shown here is derived from an EMBL/GenBank/DDBJ whole genome shotgun (WGS) entry which is preliminary data.</text>
</comment>
<name>A0A7J6LLA0_PEROL</name>
<proteinExistence type="predicted"/>
<organism evidence="2 4">
    <name type="scientific">Perkinsus olseni</name>
    <name type="common">Perkinsus atlanticus</name>
    <dbReference type="NCBI Taxonomy" id="32597"/>
    <lineage>
        <taxon>Eukaryota</taxon>
        <taxon>Sar</taxon>
        <taxon>Alveolata</taxon>
        <taxon>Perkinsozoa</taxon>
        <taxon>Perkinsea</taxon>
        <taxon>Perkinsida</taxon>
        <taxon>Perkinsidae</taxon>
        <taxon>Perkinsus</taxon>
    </lineage>
</organism>
<evidence type="ECO:0000313" key="4">
    <source>
        <dbReference type="Proteomes" id="UP000570595"/>
    </source>
</evidence>
<protein>
    <submittedName>
        <fullName evidence="2">Uncharacterized protein</fullName>
    </submittedName>
</protein>
<accession>A0A7J6LLA0</accession>
<sequence length="235" mass="26734">MPRSTRSATTVASSRPPRQPDDHLRRMESIVHAPLEVHPCTEHHRFYWMDGTQKPIGLDAAPLEPLYSDYRHACEQISSYWRGRPRALPAQPHTAADVKSCQEGTVDDQEKRELEEEEPANSEAPEGSCVKSECRSRAASVVGSSSCVTRVGVRASFPNFASRDNVQHILLDPILPKKKYRHGRARLMSLYADSYFDSRQLRRAAHKCDKEHHFKRNAITEIAGEFAKQKCLMRK</sequence>